<keyword evidence="7" id="KW-1185">Reference proteome</keyword>
<dbReference type="GO" id="GO:0006260">
    <property type="term" value="P:DNA replication"/>
    <property type="evidence" value="ECO:0007669"/>
    <property type="project" value="InterPro"/>
</dbReference>
<dbReference type="AlphaFoldDB" id="A0A9Q3UV63"/>
<dbReference type="InterPro" id="IPR000424">
    <property type="entry name" value="Primosome_PriB/ssb"/>
</dbReference>
<evidence type="ECO:0000256" key="2">
    <source>
        <dbReference type="PIRNR" id="PIRNR002070"/>
    </source>
</evidence>
<evidence type="ECO:0000256" key="1">
    <source>
        <dbReference type="ARBA" id="ARBA00023125"/>
    </source>
</evidence>
<dbReference type="InterPro" id="IPR012340">
    <property type="entry name" value="NA-bd_OB-fold"/>
</dbReference>
<dbReference type="RefSeq" id="WP_191177989.1">
    <property type="nucleotide sequence ID" value="NZ_JACXXP010000001.1"/>
</dbReference>
<feature type="region of interest" description="Disordered" evidence="4">
    <location>
        <begin position="96"/>
        <end position="131"/>
    </location>
</feature>
<dbReference type="SUPFAM" id="SSF50249">
    <property type="entry name" value="Nucleic acid-binding proteins"/>
    <property type="match status" value="1"/>
</dbReference>
<dbReference type="PROSITE" id="PS50935">
    <property type="entry name" value="SSB"/>
    <property type="match status" value="1"/>
</dbReference>
<reference evidence="6" key="1">
    <citation type="submission" date="2021-11" db="EMBL/GenBank/DDBJ databases">
        <title>Description of novel Chryseobacterium species.</title>
        <authorList>
            <person name="Saticioglu I.B."/>
            <person name="Ay H."/>
            <person name="Altun S."/>
            <person name="Duman M."/>
        </authorList>
    </citation>
    <scope>NUCLEOTIDE SEQUENCE</scope>
    <source>
        <strain evidence="6">C-39</strain>
    </source>
</reference>
<feature type="compositionally biased region" description="Polar residues" evidence="4">
    <location>
        <begin position="110"/>
        <end position="122"/>
    </location>
</feature>
<evidence type="ECO:0000256" key="3">
    <source>
        <dbReference type="RuleBase" id="RU000524"/>
    </source>
</evidence>
<dbReference type="EMBL" id="JACXXP010000001">
    <property type="protein sequence ID" value="MBD3903356.1"/>
    <property type="molecule type" value="Genomic_DNA"/>
</dbReference>
<organism evidence="6 8">
    <name type="scientific">Chryseobacterium muglaense</name>
    <dbReference type="NCBI Taxonomy" id="2893752"/>
    <lineage>
        <taxon>Bacteria</taxon>
        <taxon>Pseudomonadati</taxon>
        <taxon>Bacteroidota</taxon>
        <taxon>Flavobacteriia</taxon>
        <taxon>Flavobacteriales</taxon>
        <taxon>Weeksellaceae</taxon>
        <taxon>Chryseobacterium group</taxon>
        <taxon>Chryseobacterium</taxon>
    </lineage>
</organism>
<evidence type="ECO:0000313" key="6">
    <source>
        <dbReference type="EMBL" id="MCC9036253.1"/>
    </source>
</evidence>
<dbReference type="GO" id="GO:0003697">
    <property type="term" value="F:single-stranded DNA binding"/>
    <property type="evidence" value="ECO:0007669"/>
    <property type="project" value="InterPro"/>
</dbReference>
<evidence type="ECO:0000313" key="7">
    <source>
        <dbReference type="Proteomes" id="UP000603715"/>
    </source>
</evidence>
<dbReference type="CDD" id="cd04496">
    <property type="entry name" value="SSB_OBF"/>
    <property type="match status" value="1"/>
</dbReference>
<reference evidence="5" key="3">
    <citation type="submission" date="2024-05" db="EMBL/GenBank/DDBJ databases">
        <title>Description of novel Chryseobacterium sp. strain C-2.</title>
        <authorList>
            <person name="Saticioglu I.B."/>
        </authorList>
    </citation>
    <scope>NUCLEOTIDE SEQUENCE</scope>
    <source>
        <strain evidence="5">C-2</strain>
    </source>
</reference>
<dbReference type="PIRSF" id="PIRSF002070">
    <property type="entry name" value="SSB"/>
    <property type="match status" value="1"/>
</dbReference>
<dbReference type="Gene3D" id="2.40.50.140">
    <property type="entry name" value="Nucleic acid-binding proteins"/>
    <property type="match status" value="1"/>
</dbReference>
<dbReference type="NCBIfam" id="TIGR00621">
    <property type="entry name" value="ssb"/>
    <property type="match status" value="1"/>
</dbReference>
<dbReference type="InterPro" id="IPR011344">
    <property type="entry name" value="ssDNA-bd"/>
</dbReference>
<gene>
    <name evidence="5" type="ORF">IEW27_01925</name>
    <name evidence="6" type="ORF">LNP80_18710</name>
</gene>
<name>A0A9Q3UV63_9FLAO</name>
<evidence type="ECO:0000313" key="8">
    <source>
        <dbReference type="Proteomes" id="UP001107960"/>
    </source>
</evidence>
<proteinExistence type="predicted"/>
<dbReference type="Pfam" id="PF00436">
    <property type="entry name" value="SSB"/>
    <property type="match status" value="1"/>
</dbReference>
<dbReference type="Proteomes" id="UP000603715">
    <property type="component" value="Unassembled WGS sequence"/>
</dbReference>
<keyword evidence="1 2" id="KW-0238">DNA-binding</keyword>
<comment type="caution">
    <text evidence="6">The sequence shown here is derived from an EMBL/GenBank/DDBJ whole genome shotgun (WGS) entry which is preliminary data.</text>
</comment>
<reference evidence="7" key="2">
    <citation type="submission" date="2023-07" db="EMBL/GenBank/DDBJ databases">
        <title>Description of novel Chryseobacterium sp. strain C-2.</title>
        <authorList>
            <person name="Saticioglu I.B."/>
        </authorList>
    </citation>
    <scope>NUCLEOTIDE SEQUENCE [LARGE SCALE GENOMIC DNA]</scope>
    <source>
        <strain evidence="7">C-2</strain>
    </source>
</reference>
<sequence length="131" mass="14564">MNIVGRITKNAEINHLKNDKQVVNFSVAINDSYKTKQGERREQTTYYNCSYWLSPNVAKILSKGTLVELTGRVSSNAWIGKDGEIKSGLNFHTSNIKVHGGGKKSDTDEQPASQPQKSNAFSEDTDDDLPF</sequence>
<accession>A0A9Q3UV63</accession>
<evidence type="ECO:0000313" key="5">
    <source>
        <dbReference type="EMBL" id="MBD3903356.1"/>
    </source>
</evidence>
<evidence type="ECO:0000256" key="4">
    <source>
        <dbReference type="SAM" id="MobiDB-lite"/>
    </source>
</evidence>
<dbReference type="Proteomes" id="UP001107960">
    <property type="component" value="Unassembled WGS sequence"/>
</dbReference>
<dbReference type="EMBL" id="JAJJML010000001">
    <property type="protein sequence ID" value="MCC9036253.1"/>
    <property type="molecule type" value="Genomic_DNA"/>
</dbReference>
<protein>
    <recommendedName>
        <fullName evidence="2 3">Single-stranded DNA-binding protein</fullName>
    </recommendedName>
</protein>